<dbReference type="EMBL" id="ARYL01000005">
    <property type="protein sequence ID" value="KDA03494.1"/>
    <property type="molecule type" value="Genomic_DNA"/>
</dbReference>
<comment type="caution">
    <text evidence="1">The sequence shown here is derived from an EMBL/GenBank/DDBJ whole genome shotgun (WGS) entry which is preliminary data.</text>
</comment>
<sequence>MTVFSVEDDVVTCHWFVKDELKQKPFKADQLQEAEIEQMSDHELARRIAFILEKDKRSGDSE</sequence>
<gene>
    <name evidence="1" type="ORF">HOC_05054</name>
</gene>
<evidence type="ECO:0000313" key="1">
    <source>
        <dbReference type="EMBL" id="KDA03494.1"/>
    </source>
</evidence>
<dbReference type="PATRIC" id="fig|1280953.3.peg.1018"/>
<dbReference type="Proteomes" id="UP000024942">
    <property type="component" value="Unassembled WGS sequence"/>
</dbReference>
<evidence type="ECO:0000313" key="2">
    <source>
        <dbReference type="Proteomes" id="UP000024942"/>
    </source>
</evidence>
<dbReference type="STRING" id="1280953.HOC_05054"/>
<keyword evidence="2" id="KW-1185">Reference proteome</keyword>
<proteinExistence type="predicted"/>
<dbReference type="AlphaFoldDB" id="A0A059G9V4"/>
<organism evidence="1 2">
    <name type="scientific">Hyphomonas oceanitis SCH89</name>
    <dbReference type="NCBI Taxonomy" id="1280953"/>
    <lineage>
        <taxon>Bacteria</taxon>
        <taxon>Pseudomonadati</taxon>
        <taxon>Pseudomonadota</taxon>
        <taxon>Alphaproteobacteria</taxon>
        <taxon>Hyphomonadales</taxon>
        <taxon>Hyphomonadaceae</taxon>
        <taxon>Hyphomonas</taxon>
    </lineage>
</organism>
<protein>
    <submittedName>
        <fullName evidence="1">Uncharacterized protein</fullName>
    </submittedName>
</protein>
<name>A0A059G9V4_9PROT</name>
<reference evidence="1 2" key="1">
    <citation type="journal article" date="2014" name="Antonie Van Leeuwenhoek">
        <title>Hyphomonas beringensis sp. nov. and Hyphomonas chukchiensis sp. nov., isolated from surface seawater of the Bering Sea and Chukchi Sea.</title>
        <authorList>
            <person name="Li C."/>
            <person name="Lai Q."/>
            <person name="Li G."/>
            <person name="Dong C."/>
            <person name="Wang J."/>
            <person name="Liao Y."/>
            <person name="Shao Z."/>
        </authorList>
    </citation>
    <scope>NUCLEOTIDE SEQUENCE [LARGE SCALE GENOMIC DNA]</scope>
    <source>
        <strain evidence="1 2">SCH89</strain>
    </source>
</reference>
<accession>A0A059G9V4</accession>